<protein>
    <submittedName>
        <fullName evidence="1">Uncharacterized protein</fullName>
    </submittedName>
</protein>
<evidence type="ECO:0000313" key="1">
    <source>
        <dbReference type="EMBL" id="ORE13460.1"/>
    </source>
</evidence>
<organism evidence="1 2">
    <name type="scientific">Rhizopus microsporus</name>
    <dbReference type="NCBI Taxonomy" id="58291"/>
    <lineage>
        <taxon>Eukaryota</taxon>
        <taxon>Fungi</taxon>
        <taxon>Fungi incertae sedis</taxon>
        <taxon>Mucoromycota</taxon>
        <taxon>Mucoromycotina</taxon>
        <taxon>Mucoromycetes</taxon>
        <taxon>Mucorales</taxon>
        <taxon>Mucorineae</taxon>
        <taxon>Rhizopodaceae</taxon>
        <taxon>Rhizopus</taxon>
    </lineage>
</organism>
<sequence length="172" mass="19323">MCKHWKEYGKNKLVYSLEVGVFCRLVNQSVDLHWSAWQDHFAAFILLGLQWSLPSNQGFGFGSSSLAAISSQVLQAFTVAVIINDGVFKKKEVLRGLLMEISPIIAKKKDVKERLLLKYMIQNLEECLAKDGQVDVIQFSLDHNVAAVAKELSSSISKANDSIKKKFISLYQ</sequence>
<reference evidence="1 2" key="1">
    <citation type="journal article" date="2016" name="Proc. Natl. Acad. Sci. U.S.A.">
        <title>Lipid metabolic changes in an early divergent fungus govern the establishment of a mutualistic symbiosis with endobacteria.</title>
        <authorList>
            <person name="Lastovetsky O.A."/>
            <person name="Gaspar M.L."/>
            <person name="Mondo S.J."/>
            <person name="LaButti K.M."/>
            <person name="Sandor L."/>
            <person name="Grigoriev I.V."/>
            <person name="Henry S.A."/>
            <person name="Pawlowska T.E."/>
        </authorList>
    </citation>
    <scope>NUCLEOTIDE SEQUENCE [LARGE SCALE GENOMIC DNA]</scope>
    <source>
        <strain evidence="1 2">ATCC 11559</strain>
    </source>
</reference>
<gene>
    <name evidence="1" type="ORF">BCV71DRAFT_239262</name>
</gene>
<dbReference type="EMBL" id="KV921535">
    <property type="protein sequence ID" value="ORE13460.1"/>
    <property type="molecule type" value="Genomic_DNA"/>
</dbReference>
<dbReference type="AlphaFoldDB" id="A0A1X0RN87"/>
<evidence type="ECO:0000313" key="2">
    <source>
        <dbReference type="Proteomes" id="UP000242381"/>
    </source>
</evidence>
<dbReference type="Proteomes" id="UP000242381">
    <property type="component" value="Unassembled WGS sequence"/>
</dbReference>
<accession>A0A1X0RN87</accession>
<name>A0A1X0RN87_RHIZD</name>
<dbReference type="VEuPathDB" id="FungiDB:BCV72DRAFT_302347"/>
<proteinExistence type="predicted"/>